<name>A0AAV7LMX2_PLEWA</name>
<sequence length="93" mass="10788">MDVDTLGALFQEGVCLAFEQLREEYDLPRGHFLTNGHLLAKLERLWDITDLERSQYSLIRTLHLRGCGRKLVTLLTRAIAHRTQDPLILLCRE</sequence>
<dbReference type="AlphaFoldDB" id="A0AAV7LMX2"/>
<dbReference type="EMBL" id="JANPWB010000015">
    <property type="protein sequence ID" value="KAJ1091885.1"/>
    <property type="molecule type" value="Genomic_DNA"/>
</dbReference>
<gene>
    <name evidence="1" type="ORF">NDU88_004999</name>
</gene>
<dbReference type="Proteomes" id="UP001066276">
    <property type="component" value="Chromosome 11"/>
</dbReference>
<evidence type="ECO:0000313" key="1">
    <source>
        <dbReference type="EMBL" id="KAJ1091885.1"/>
    </source>
</evidence>
<comment type="caution">
    <text evidence="1">The sequence shown here is derived from an EMBL/GenBank/DDBJ whole genome shotgun (WGS) entry which is preliminary data.</text>
</comment>
<proteinExistence type="predicted"/>
<keyword evidence="2" id="KW-1185">Reference proteome</keyword>
<protein>
    <submittedName>
        <fullName evidence="1">Uncharacterized protein</fullName>
    </submittedName>
</protein>
<organism evidence="1 2">
    <name type="scientific">Pleurodeles waltl</name>
    <name type="common">Iberian ribbed newt</name>
    <dbReference type="NCBI Taxonomy" id="8319"/>
    <lineage>
        <taxon>Eukaryota</taxon>
        <taxon>Metazoa</taxon>
        <taxon>Chordata</taxon>
        <taxon>Craniata</taxon>
        <taxon>Vertebrata</taxon>
        <taxon>Euteleostomi</taxon>
        <taxon>Amphibia</taxon>
        <taxon>Batrachia</taxon>
        <taxon>Caudata</taxon>
        <taxon>Salamandroidea</taxon>
        <taxon>Salamandridae</taxon>
        <taxon>Pleurodelinae</taxon>
        <taxon>Pleurodeles</taxon>
    </lineage>
</organism>
<reference evidence="1" key="1">
    <citation type="journal article" date="2022" name="bioRxiv">
        <title>Sequencing and chromosome-scale assembly of the giantPleurodeles waltlgenome.</title>
        <authorList>
            <person name="Brown T."/>
            <person name="Elewa A."/>
            <person name="Iarovenko S."/>
            <person name="Subramanian E."/>
            <person name="Araus A.J."/>
            <person name="Petzold A."/>
            <person name="Susuki M."/>
            <person name="Suzuki K.-i.T."/>
            <person name="Hayashi T."/>
            <person name="Toyoda A."/>
            <person name="Oliveira C."/>
            <person name="Osipova E."/>
            <person name="Leigh N.D."/>
            <person name="Simon A."/>
            <person name="Yun M.H."/>
        </authorList>
    </citation>
    <scope>NUCLEOTIDE SEQUENCE</scope>
    <source>
        <strain evidence="1">20211129_DDA</strain>
        <tissue evidence="1">Liver</tissue>
    </source>
</reference>
<accession>A0AAV7LMX2</accession>
<evidence type="ECO:0000313" key="2">
    <source>
        <dbReference type="Proteomes" id="UP001066276"/>
    </source>
</evidence>